<feature type="chain" id="PRO_5041281477" description="Ig-like domain-containing protein" evidence="1">
    <location>
        <begin position="19"/>
        <end position="502"/>
    </location>
</feature>
<evidence type="ECO:0000313" key="2">
    <source>
        <dbReference type="EMBL" id="KAJ9157136.1"/>
    </source>
</evidence>
<comment type="caution">
    <text evidence="2">The sequence shown here is derived from an EMBL/GenBank/DDBJ whole genome shotgun (WGS) entry which is preliminary data.</text>
</comment>
<keyword evidence="3" id="KW-1185">Reference proteome</keyword>
<proteinExistence type="predicted"/>
<evidence type="ECO:0000256" key="1">
    <source>
        <dbReference type="SAM" id="SignalP"/>
    </source>
</evidence>
<dbReference type="EMBL" id="JANBVN010000044">
    <property type="protein sequence ID" value="KAJ9157136.1"/>
    <property type="molecule type" value="Genomic_DNA"/>
</dbReference>
<dbReference type="Proteomes" id="UP001174691">
    <property type="component" value="Unassembled WGS sequence"/>
</dbReference>
<evidence type="ECO:0000313" key="3">
    <source>
        <dbReference type="Proteomes" id="UP001174691"/>
    </source>
</evidence>
<protein>
    <recommendedName>
        <fullName evidence="4">Ig-like domain-containing protein</fullName>
    </recommendedName>
</protein>
<reference evidence="2" key="1">
    <citation type="submission" date="2022-07" db="EMBL/GenBank/DDBJ databases">
        <title>Fungi with potential for degradation of polypropylene.</title>
        <authorList>
            <person name="Gostincar C."/>
        </authorList>
    </citation>
    <scope>NUCLEOTIDE SEQUENCE</scope>
    <source>
        <strain evidence="2">EXF-13287</strain>
    </source>
</reference>
<name>A0AA38VKX2_9PEZI</name>
<gene>
    <name evidence="2" type="ORF">NKR19_g3773</name>
</gene>
<feature type="signal peptide" evidence="1">
    <location>
        <begin position="1"/>
        <end position="18"/>
    </location>
</feature>
<keyword evidence="1" id="KW-0732">Signal</keyword>
<organism evidence="2 3">
    <name type="scientific">Coniochaeta hoffmannii</name>
    <dbReference type="NCBI Taxonomy" id="91930"/>
    <lineage>
        <taxon>Eukaryota</taxon>
        <taxon>Fungi</taxon>
        <taxon>Dikarya</taxon>
        <taxon>Ascomycota</taxon>
        <taxon>Pezizomycotina</taxon>
        <taxon>Sordariomycetes</taxon>
        <taxon>Sordariomycetidae</taxon>
        <taxon>Coniochaetales</taxon>
        <taxon>Coniochaetaceae</taxon>
        <taxon>Coniochaeta</taxon>
    </lineage>
</organism>
<evidence type="ECO:0008006" key="4">
    <source>
        <dbReference type="Google" id="ProtNLM"/>
    </source>
</evidence>
<sequence length="502" mass="52700">MHSYAVFLAVAGSAVVSAQLQPAAGCTAKSFSIPSWLIENFQYTTAGKTSFHITNRANNYTADLTCSSGSGGWSTCANQGKPWSNDTFQASVQVSGTSAEILVNQTWTCNDRNATKVLPFTAYGNGSVVLNSDGHATSSPLLIKGSLLSPVAITPQYAAGPTGHNKPGCAAASKAAWTLSAPFYTNQTGDGITAIASQDFNVLLTNTATGYESSCMSGAGFGDGLTPTPATGPLNLVCAGAEFQASNGGKYSISTAATFDPATFRFTVNQTWYCDDVNAASPLQITASASESLPLTCTSATVKSDTNDTYTTTKTSCINRGDVTLAAQQLSNTSLAPYSIVDPTLGPDGCTISSIYRPAWRFSAFEIDSDQTNTSSLYFEIILVTGSPGFQFPISITQDTTPLAGDPSWYSCVLGASGDTGPPLFPTACNFKFEAATKKLTLKADWSCAELDADHPILFSGTTTTTVNQPLVCETVNGVSQCVMEDGAYRWDAEISNVTWHQ</sequence>
<dbReference type="AlphaFoldDB" id="A0AA38VKX2"/>
<accession>A0AA38VKX2</accession>